<protein>
    <submittedName>
        <fullName evidence="12">Uncharacterized protein</fullName>
    </submittedName>
</protein>
<feature type="domain" description="CNNM transmembrane" evidence="11">
    <location>
        <begin position="1"/>
        <end position="178"/>
    </location>
</feature>
<feature type="domain" description="CBS" evidence="10">
    <location>
        <begin position="263"/>
        <end position="321"/>
    </location>
</feature>
<comment type="subcellular location">
    <subcellularLocation>
        <location evidence="1">Membrane</location>
        <topology evidence="1">Multi-pass membrane protein</topology>
    </subcellularLocation>
</comment>
<dbReference type="KEGG" id="dfl:DFE_1648"/>
<proteinExistence type="predicted"/>
<evidence type="ECO:0000256" key="1">
    <source>
        <dbReference type="ARBA" id="ARBA00004141"/>
    </source>
</evidence>
<feature type="transmembrane region" description="Helical" evidence="9">
    <location>
        <begin position="58"/>
        <end position="81"/>
    </location>
</feature>
<dbReference type="PANTHER" id="PTHR22777">
    <property type="entry name" value="HEMOLYSIN-RELATED"/>
    <property type="match status" value="1"/>
</dbReference>
<feature type="transmembrane region" description="Helical" evidence="9">
    <location>
        <begin position="88"/>
        <end position="107"/>
    </location>
</feature>
<dbReference type="Pfam" id="PF00571">
    <property type="entry name" value="CBS"/>
    <property type="match status" value="2"/>
</dbReference>
<evidence type="ECO:0000256" key="6">
    <source>
        <dbReference type="ARBA" id="ARBA00023136"/>
    </source>
</evidence>
<dbReference type="InterPro" id="IPR044751">
    <property type="entry name" value="Ion_transp-like_CBS"/>
</dbReference>
<keyword evidence="4 8" id="KW-1133">Transmembrane helix</keyword>
<evidence type="ECO:0000256" key="7">
    <source>
        <dbReference type="PROSITE-ProRule" id="PRU00703"/>
    </source>
</evidence>
<dbReference type="SUPFAM" id="SSF54631">
    <property type="entry name" value="CBS-domain pair"/>
    <property type="match status" value="1"/>
</dbReference>
<evidence type="ECO:0000313" key="12">
    <source>
        <dbReference type="EMBL" id="BBD08374.1"/>
    </source>
</evidence>
<dbReference type="GO" id="GO:0005886">
    <property type="term" value="C:plasma membrane"/>
    <property type="evidence" value="ECO:0007669"/>
    <property type="project" value="TreeGrafter"/>
</dbReference>
<evidence type="ECO:0000256" key="2">
    <source>
        <dbReference type="ARBA" id="ARBA00022692"/>
    </source>
</evidence>
<evidence type="ECO:0000256" key="9">
    <source>
        <dbReference type="SAM" id="Phobius"/>
    </source>
</evidence>
<evidence type="ECO:0000259" key="11">
    <source>
        <dbReference type="PROSITE" id="PS51846"/>
    </source>
</evidence>
<dbReference type="Proteomes" id="UP000269883">
    <property type="component" value="Chromosome"/>
</dbReference>
<dbReference type="CDD" id="cd04590">
    <property type="entry name" value="CBS_pair_CorC_HlyC_assoc"/>
    <property type="match status" value="1"/>
</dbReference>
<accession>A0A2Z6AYN2</accession>
<keyword evidence="2 8" id="KW-0812">Transmembrane</keyword>
<evidence type="ECO:0000256" key="4">
    <source>
        <dbReference type="ARBA" id="ARBA00022989"/>
    </source>
</evidence>
<feature type="transmembrane region" description="Helical" evidence="9">
    <location>
        <begin position="127"/>
        <end position="148"/>
    </location>
</feature>
<dbReference type="Gene3D" id="3.10.580.10">
    <property type="entry name" value="CBS-domain"/>
    <property type="match status" value="1"/>
</dbReference>
<dbReference type="EMBL" id="AP017378">
    <property type="protein sequence ID" value="BBD08374.1"/>
    <property type="molecule type" value="Genomic_DNA"/>
</dbReference>
<evidence type="ECO:0000256" key="8">
    <source>
        <dbReference type="PROSITE-ProRule" id="PRU01193"/>
    </source>
</evidence>
<sequence>MFDLILAVGLAVGISAFCSVTEAVLYSVPWSRIEQLRESGRKSGNILYTLRSDVEKPIAAILSLNTIANTAGAAIAGAAAARVFGQESMGIFAAAFTVLILVFSEIMPKTIGVLYARNLAPVLASPLMGLIWILSPIIWVLGLMSGMVRRTSGPKHTEADISALASLTRRSGVLKPFEEACIKGILALDEKIVRDIMTPRTVVFSLPAEEIVGNTRAEKSVWPYSRVPVYEDGNPEDIVGVVYRRQVLQALAEDKDDLRVSELMKPVKFVLDSLPLDKMLIGFLESRIHIAVVLDEWGGVAGVVSLEDVLEELLGKEIVDETDEVVDTRALARTQREQLVRGTKKPRGNINGEEE</sequence>
<dbReference type="PROSITE" id="PS51371">
    <property type="entry name" value="CBS"/>
    <property type="match status" value="1"/>
</dbReference>
<dbReference type="AlphaFoldDB" id="A0A2Z6AYN2"/>
<keyword evidence="3" id="KW-0677">Repeat</keyword>
<evidence type="ECO:0000259" key="10">
    <source>
        <dbReference type="PROSITE" id="PS51371"/>
    </source>
</evidence>
<gene>
    <name evidence="12" type="ORF">DFE_1648</name>
</gene>
<dbReference type="OrthoDB" id="9798188at2"/>
<keyword evidence="6 8" id="KW-0472">Membrane</keyword>
<evidence type="ECO:0000256" key="3">
    <source>
        <dbReference type="ARBA" id="ARBA00022737"/>
    </source>
</evidence>
<organism evidence="12 13">
    <name type="scientific">Desulfovibrio ferrophilus</name>
    <dbReference type="NCBI Taxonomy" id="241368"/>
    <lineage>
        <taxon>Bacteria</taxon>
        <taxon>Pseudomonadati</taxon>
        <taxon>Thermodesulfobacteriota</taxon>
        <taxon>Desulfovibrionia</taxon>
        <taxon>Desulfovibrionales</taxon>
        <taxon>Desulfovibrionaceae</taxon>
        <taxon>Desulfovibrio</taxon>
    </lineage>
</organism>
<dbReference type="InterPro" id="IPR002550">
    <property type="entry name" value="CNNM"/>
</dbReference>
<keyword evidence="13" id="KW-1185">Reference proteome</keyword>
<evidence type="ECO:0000256" key="5">
    <source>
        <dbReference type="ARBA" id="ARBA00023122"/>
    </source>
</evidence>
<dbReference type="InterPro" id="IPR000644">
    <property type="entry name" value="CBS_dom"/>
</dbReference>
<dbReference type="PROSITE" id="PS51846">
    <property type="entry name" value="CNNM"/>
    <property type="match status" value="1"/>
</dbReference>
<reference evidence="12 13" key="1">
    <citation type="journal article" date="2018" name="Sci. Adv.">
        <title>Multi-heme cytochromes provide a pathway for survival in energy-limited environments.</title>
        <authorList>
            <person name="Deng X."/>
            <person name="Dohmae N."/>
            <person name="Nealson K.H."/>
            <person name="Hashimoto K."/>
            <person name="Okamoto A."/>
        </authorList>
    </citation>
    <scope>NUCLEOTIDE SEQUENCE [LARGE SCALE GENOMIC DNA]</scope>
    <source>
        <strain evidence="12 13">IS5</strain>
    </source>
</reference>
<name>A0A2Z6AYN2_9BACT</name>
<dbReference type="Pfam" id="PF01595">
    <property type="entry name" value="CNNM"/>
    <property type="match status" value="1"/>
</dbReference>
<evidence type="ECO:0000313" key="13">
    <source>
        <dbReference type="Proteomes" id="UP000269883"/>
    </source>
</evidence>
<dbReference type="PANTHER" id="PTHR22777:SF4">
    <property type="entry name" value="UPF0053 PROTEIN SLL1254"/>
    <property type="match status" value="1"/>
</dbReference>
<keyword evidence="5 7" id="KW-0129">CBS domain</keyword>
<dbReference type="RefSeq" id="WP_126378417.1">
    <property type="nucleotide sequence ID" value="NZ_AP017378.1"/>
</dbReference>
<dbReference type="InterPro" id="IPR046342">
    <property type="entry name" value="CBS_dom_sf"/>
</dbReference>